<feature type="domain" description="Excalibur calcium-binding" evidence="2">
    <location>
        <begin position="33"/>
        <end position="90"/>
    </location>
</feature>
<dbReference type="SMART" id="SM00894">
    <property type="entry name" value="Excalibur"/>
    <property type="match status" value="1"/>
</dbReference>
<keyword evidence="1" id="KW-0732">Signal</keyword>
<dbReference type="KEGG" id="goq:ACH46_02490"/>
<dbReference type="Proteomes" id="UP000063789">
    <property type="component" value="Chromosome"/>
</dbReference>
<feature type="signal peptide" evidence="1">
    <location>
        <begin position="1"/>
        <end position="25"/>
    </location>
</feature>
<dbReference type="RefSeq" id="WP_062391538.1">
    <property type="nucleotide sequence ID" value="NZ_CP011853.1"/>
</dbReference>
<keyword evidence="4" id="KW-1185">Reference proteome</keyword>
<evidence type="ECO:0000313" key="3">
    <source>
        <dbReference type="EMBL" id="ALG83583.1"/>
    </source>
</evidence>
<feature type="chain" id="PRO_5039230454" evidence="1">
    <location>
        <begin position="26"/>
        <end position="92"/>
    </location>
</feature>
<dbReference type="STRING" id="1136941.ACH46_02490"/>
<reference evidence="3 4" key="2">
    <citation type="journal article" date="2017" name="Int. J. Syst. Evol. Microbiol.">
        <title>Gordonia phthalatica sp. nov., a di-n-butyl phthalate-degrading bacterium isolated from activated sludge.</title>
        <authorList>
            <person name="Jin D."/>
            <person name="Kong X."/>
            <person name="Jia M."/>
            <person name="Yu X."/>
            <person name="Wang X."/>
            <person name="Zhuang X."/>
            <person name="Deng Y."/>
            <person name="Bai Z."/>
        </authorList>
    </citation>
    <scope>NUCLEOTIDE SEQUENCE [LARGE SCALE GENOMIC DNA]</scope>
    <source>
        <strain evidence="3 4">QH-11</strain>
    </source>
</reference>
<dbReference type="InterPro" id="IPR008613">
    <property type="entry name" value="Excalibur_Ca-bd_domain"/>
</dbReference>
<gene>
    <name evidence="3" type="ORF">ACH46_02490</name>
</gene>
<evidence type="ECO:0000256" key="1">
    <source>
        <dbReference type="SAM" id="SignalP"/>
    </source>
</evidence>
<dbReference type="PATRIC" id="fig|1136941.3.peg.499"/>
<sequence>MKRIALLGSTLALTVSLSAVVPVGAVDAAPAARYANCKALNGKYRHGVARPGARDSVKGRAKPVRTFTVNRAVYQRNTHLDRDRDGVACEKR</sequence>
<evidence type="ECO:0000313" key="4">
    <source>
        <dbReference type="Proteomes" id="UP000063789"/>
    </source>
</evidence>
<dbReference type="Pfam" id="PF05901">
    <property type="entry name" value="Excalibur"/>
    <property type="match status" value="1"/>
</dbReference>
<dbReference type="AlphaFoldDB" id="A0A0N7FU76"/>
<protein>
    <submittedName>
        <fullName evidence="3">Calcium-binding protein</fullName>
    </submittedName>
</protein>
<reference evidence="4" key="1">
    <citation type="submission" date="2015-06" db="EMBL/GenBank/DDBJ databases">
        <title>Complete genome sequence and metabolic analysis of phthalate degradation pathway in Gordonia sp. QH-11.</title>
        <authorList>
            <person name="Jin D."/>
            <person name="Kong X."/>
            <person name="Bai Z."/>
        </authorList>
    </citation>
    <scope>NUCLEOTIDE SEQUENCE [LARGE SCALE GENOMIC DNA]</scope>
    <source>
        <strain evidence="4">QH-11</strain>
    </source>
</reference>
<dbReference type="EMBL" id="CP011853">
    <property type="protein sequence ID" value="ALG83583.1"/>
    <property type="molecule type" value="Genomic_DNA"/>
</dbReference>
<name>A0A0N7FU76_9ACTN</name>
<evidence type="ECO:0000259" key="2">
    <source>
        <dbReference type="SMART" id="SM00894"/>
    </source>
</evidence>
<organism evidence="3 4">
    <name type="scientific">Gordonia phthalatica</name>
    <dbReference type="NCBI Taxonomy" id="1136941"/>
    <lineage>
        <taxon>Bacteria</taxon>
        <taxon>Bacillati</taxon>
        <taxon>Actinomycetota</taxon>
        <taxon>Actinomycetes</taxon>
        <taxon>Mycobacteriales</taxon>
        <taxon>Gordoniaceae</taxon>
        <taxon>Gordonia</taxon>
    </lineage>
</organism>
<proteinExistence type="predicted"/>
<dbReference type="OrthoDB" id="2735480at2"/>
<accession>A0A0N7FU76</accession>